<dbReference type="Gene3D" id="3.40.800.10">
    <property type="entry name" value="Ureohydrolase domain"/>
    <property type="match status" value="1"/>
</dbReference>
<dbReference type="SUPFAM" id="SSF52768">
    <property type="entry name" value="Arginase/deacetylase"/>
    <property type="match status" value="1"/>
</dbReference>
<dbReference type="InterPro" id="IPR006035">
    <property type="entry name" value="Ureohydrolase"/>
</dbReference>
<dbReference type="Proteomes" id="UP000637720">
    <property type="component" value="Unassembled WGS sequence"/>
</dbReference>
<dbReference type="AlphaFoldDB" id="A0A8J3BA68"/>
<name>A0A8J3BA68_9BACI</name>
<reference evidence="3" key="1">
    <citation type="journal article" date="2014" name="Int. J. Syst. Evol. Microbiol.">
        <title>Complete genome sequence of Corynebacterium casei LMG S-19264T (=DSM 44701T), isolated from a smear-ripened cheese.</title>
        <authorList>
            <consortium name="US DOE Joint Genome Institute (JGI-PGF)"/>
            <person name="Walter F."/>
            <person name="Albersmeier A."/>
            <person name="Kalinowski J."/>
            <person name="Ruckert C."/>
        </authorList>
    </citation>
    <scope>NUCLEOTIDE SEQUENCE</scope>
    <source>
        <strain evidence="3">JCM 14719</strain>
    </source>
</reference>
<dbReference type="PROSITE" id="PS51409">
    <property type="entry name" value="ARGINASE_2"/>
    <property type="match status" value="1"/>
</dbReference>
<evidence type="ECO:0000256" key="2">
    <source>
        <dbReference type="SAM" id="MobiDB-lite"/>
    </source>
</evidence>
<dbReference type="GO" id="GO:0016813">
    <property type="term" value="F:hydrolase activity, acting on carbon-nitrogen (but not peptide) bonds, in linear amidines"/>
    <property type="evidence" value="ECO:0007669"/>
    <property type="project" value="UniProtKB-ARBA"/>
</dbReference>
<sequence>MRVTKRFAVLDLDGTLTWQHRLRALPHEEVDVTLRTGIKYYAAPESLAALETALAHTRTPLLFWGAGDYHYVTYARLRALRHPLTVVLFDRHSDCAHDADGVVTCGNWVRHALKLPWVARVLWIGAPDHKPLPHERHPHLVWIPLRKPPANAAEWLRSVLPTPNVYLSVDKDVLSPEVAATNWDQGTLALADLLAWIACFRQHARVIGADIGGEWVLPPGHLFPTPDDLHAIRLNETANLALLDALLGPEDRAFRRRTKQKPTGLVTPVGPSASETARPHPA</sequence>
<comment type="similarity">
    <text evidence="1">Belongs to the arginase family.</text>
</comment>
<accession>A0A8J3BA68</accession>
<protein>
    <recommendedName>
        <fullName evidence="5">Arginase family protein</fullName>
    </recommendedName>
</protein>
<reference evidence="3" key="2">
    <citation type="submission" date="2020-09" db="EMBL/GenBank/DDBJ databases">
        <authorList>
            <person name="Sun Q."/>
            <person name="Ohkuma M."/>
        </authorList>
    </citation>
    <scope>NUCLEOTIDE SEQUENCE</scope>
    <source>
        <strain evidence="3">JCM 14719</strain>
    </source>
</reference>
<organism evidence="3 4">
    <name type="scientific">Calditerricola satsumensis</name>
    <dbReference type="NCBI Taxonomy" id="373054"/>
    <lineage>
        <taxon>Bacteria</taxon>
        <taxon>Bacillati</taxon>
        <taxon>Bacillota</taxon>
        <taxon>Bacilli</taxon>
        <taxon>Bacillales</taxon>
        <taxon>Bacillaceae</taxon>
        <taxon>Calditerricola</taxon>
    </lineage>
</organism>
<gene>
    <name evidence="3" type="ORF">GCM10007043_01390</name>
</gene>
<evidence type="ECO:0000256" key="1">
    <source>
        <dbReference type="PROSITE-ProRule" id="PRU00742"/>
    </source>
</evidence>
<evidence type="ECO:0000313" key="3">
    <source>
        <dbReference type="EMBL" id="GGJ91402.1"/>
    </source>
</evidence>
<evidence type="ECO:0000313" key="4">
    <source>
        <dbReference type="Proteomes" id="UP000637720"/>
    </source>
</evidence>
<comment type="caution">
    <text evidence="3">The sequence shown here is derived from an EMBL/GenBank/DDBJ whole genome shotgun (WGS) entry which is preliminary data.</text>
</comment>
<dbReference type="InterPro" id="IPR023696">
    <property type="entry name" value="Ureohydrolase_dom_sf"/>
</dbReference>
<keyword evidence="4" id="KW-1185">Reference proteome</keyword>
<proteinExistence type="inferred from homology"/>
<dbReference type="Pfam" id="PF00491">
    <property type="entry name" value="Arginase"/>
    <property type="match status" value="1"/>
</dbReference>
<evidence type="ECO:0008006" key="5">
    <source>
        <dbReference type="Google" id="ProtNLM"/>
    </source>
</evidence>
<dbReference type="GO" id="GO:0046872">
    <property type="term" value="F:metal ion binding"/>
    <property type="evidence" value="ECO:0007669"/>
    <property type="project" value="InterPro"/>
</dbReference>
<feature type="region of interest" description="Disordered" evidence="2">
    <location>
        <begin position="257"/>
        <end position="282"/>
    </location>
</feature>
<dbReference type="EMBL" id="BMOF01000001">
    <property type="protein sequence ID" value="GGJ91402.1"/>
    <property type="molecule type" value="Genomic_DNA"/>
</dbReference>